<accession>A0ABY5BJM2</accession>
<organism evidence="1 2">
    <name type="scientific">Burkholderia glumae</name>
    <name type="common">Pseudomonas glumae</name>
    <dbReference type="NCBI Taxonomy" id="337"/>
    <lineage>
        <taxon>Bacteria</taxon>
        <taxon>Pseudomonadati</taxon>
        <taxon>Pseudomonadota</taxon>
        <taxon>Betaproteobacteria</taxon>
        <taxon>Burkholderiales</taxon>
        <taxon>Burkholderiaceae</taxon>
        <taxon>Burkholderia</taxon>
    </lineage>
</organism>
<dbReference type="SUPFAM" id="SSF48452">
    <property type="entry name" value="TPR-like"/>
    <property type="match status" value="1"/>
</dbReference>
<dbReference type="Gene3D" id="1.25.40.10">
    <property type="entry name" value="Tetratricopeptide repeat domain"/>
    <property type="match status" value="1"/>
</dbReference>
<evidence type="ECO:0000313" key="2">
    <source>
        <dbReference type="Proteomes" id="UP001056386"/>
    </source>
</evidence>
<dbReference type="RefSeq" id="WP_230674514.1">
    <property type="nucleotide sequence ID" value="NZ_CP021074.1"/>
</dbReference>
<proteinExistence type="predicted"/>
<dbReference type="InterPro" id="IPR011990">
    <property type="entry name" value="TPR-like_helical_dom_sf"/>
</dbReference>
<keyword evidence="2" id="KW-1185">Reference proteome</keyword>
<dbReference type="Proteomes" id="UP001056386">
    <property type="component" value="Chromosome 1"/>
</dbReference>
<name>A0ABY5BJM2_BURGL</name>
<evidence type="ECO:0000313" key="1">
    <source>
        <dbReference type="EMBL" id="USS47238.1"/>
    </source>
</evidence>
<protein>
    <recommendedName>
        <fullName evidence="3">Tetratricopeptide repeat protein</fullName>
    </recommendedName>
</protein>
<reference evidence="1" key="1">
    <citation type="submission" date="2022-06" db="EMBL/GenBank/DDBJ databases">
        <title>Draft genome sequence of Burkholderia glumae strain GR20004 isolated from rice panicle showing bacterial panicle blight.</title>
        <authorList>
            <person name="Choi S.Y."/>
            <person name="Lee Y.H."/>
        </authorList>
    </citation>
    <scope>NUCLEOTIDE SEQUENCE</scope>
    <source>
        <strain evidence="1">GR20004</strain>
    </source>
</reference>
<gene>
    <name evidence="1" type="ORF">NFI99_20470</name>
</gene>
<evidence type="ECO:0008006" key="3">
    <source>
        <dbReference type="Google" id="ProtNLM"/>
    </source>
</evidence>
<dbReference type="GeneID" id="45698536"/>
<dbReference type="EMBL" id="CP099587">
    <property type="protein sequence ID" value="USS47238.1"/>
    <property type="molecule type" value="Genomic_DNA"/>
</dbReference>
<sequence>MTLLYEQPLVAPLTPEQQLGQDIALVLQTVLGHHHKGEFDDALALYRAMLGAKPHHADVIYNLDVLLGQRDRTADALPLFEQCLGLRPHNGQYWTV</sequence>